<reference evidence="3" key="1">
    <citation type="journal article" date="2020" name="J. Eukaryot. Microbiol.">
        <title>De novo Sequencing, Assembly and Annotation of the Transcriptome for the Free-Living Testate Amoeba Arcella intermedia.</title>
        <authorList>
            <person name="Ribeiro G.M."/>
            <person name="Porfirio-Sousa A.L."/>
            <person name="Maurer-Alcala X.X."/>
            <person name="Katz L.A."/>
            <person name="Lahr D.J.G."/>
        </authorList>
    </citation>
    <scope>NUCLEOTIDE SEQUENCE</scope>
</reference>
<dbReference type="CDD" id="cd00139">
    <property type="entry name" value="PIPKc"/>
    <property type="match status" value="1"/>
</dbReference>
<dbReference type="GO" id="GO:0046854">
    <property type="term" value="P:phosphatidylinositol phosphate biosynthetic process"/>
    <property type="evidence" value="ECO:0007669"/>
    <property type="project" value="TreeGrafter"/>
</dbReference>
<proteinExistence type="predicted"/>
<evidence type="ECO:0000313" key="3">
    <source>
        <dbReference type="EMBL" id="NDV33026.1"/>
    </source>
</evidence>
<dbReference type="SMART" id="SM00330">
    <property type="entry name" value="PIPKc"/>
    <property type="match status" value="1"/>
</dbReference>
<accession>A0A6B2L7U0</accession>
<evidence type="ECO:0000256" key="1">
    <source>
        <dbReference type="PROSITE-ProRule" id="PRU00781"/>
    </source>
</evidence>
<dbReference type="PANTHER" id="PTHR23086">
    <property type="entry name" value="PHOSPHATIDYLINOSITOL-4-PHOSPHATE 5-KINASE"/>
    <property type="match status" value="1"/>
</dbReference>
<dbReference type="InterPro" id="IPR027483">
    <property type="entry name" value="PInositol-4-P-4/5-kinase_C_sf"/>
</dbReference>
<protein>
    <recommendedName>
        <fullName evidence="2">PIPK domain-containing protein</fullName>
    </recommendedName>
</protein>
<name>A0A6B2L7U0_9EUKA</name>
<dbReference type="SUPFAM" id="SSF56104">
    <property type="entry name" value="SAICAR synthase-like"/>
    <property type="match status" value="1"/>
</dbReference>
<keyword evidence="1" id="KW-0547">Nucleotide-binding</keyword>
<dbReference type="PANTHER" id="PTHR23086:SF8">
    <property type="entry name" value="PHOSPHATIDYLINOSITOL 5-PHOSPHATE 4-KINASE, ISOFORM A"/>
    <property type="match status" value="1"/>
</dbReference>
<dbReference type="GO" id="GO:0016308">
    <property type="term" value="F:1-phosphatidylinositol-4-phosphate 5-kinase activity"/>
    <property type="evidence" value="ECO:0007669"/>
    <property type="project" value="TreeGrafter"/>
</dbReference>
<keyword evidence="1" id="KW-0418">Kinase</keyword>
<sequence>MVNTILLPTSGGHRLKPKLFTEYAPFVFREIRKIYGISDTDYLNSIGIETFLFKLLFCGEFNSYRTMGSHGKSGSVFFHTYDSQFMIKTIKQKEAECLLEKLPQYYQYLSSNTSSLLLPFLALYTISDFKKEEEKLYICVMPNLFTTSNSIDEIFDLKGSTLDRTTPLESRKPGVPLKDLDYGDRVMIFSPEVCSFLNNQIKEDTTFLEKHFETMDYSFLIGIHKVTDKTTGIPTQLEELRTTTDGGVLSQYGDRIYYLGIIDYLITFDKTKAVEGLIKRTFTMDEEVSSVSPHNYAIRFCQYLEKKLWFPGSTKIFLTPTNTQNQ</sequence>
<dbReference type="Gene3D" id="3.30.810.10">
    <property type="entry name" value="2-Layer Sandwich"/>
    <property type="match status" value="1"/>
</dbReference>
<dbReference type="InterPro" id="IPR027484">
    <property type="entry name" value="PInositol-4-P-5-kinase_N"/>
</dbReference>
<keyword evidence="1" id="KW-0808">Transferase</keyword>
<dbReference type="InterPro" id="IPR002498">
    <property type="entry name" value="PInositol-4-P-4/5-kinase_core"/>
</dbReference>
<keyword evidence="1" id="KW-0067">ATP-binding</keyword>
<dbReference type="AlphaFoldDB" id="A0A6B2L7U0"/>
<feature type="domain" description="PIPK" evidence="2">
    <location>
        <begin position="1"/>
        <end position="308"/>
    </location>
</feature>
<dbReference type="PROSITE" id="PS51455">
    <property type="entry name" value="PIPK"/>
    <property type="match status" value="1"/>
</dbReference>
<dbReference type="GO" id="GO:0005524">
    <property type="term" value="F:ATP binding"/>
    <property type="evidence" value="ECO:0007669"/>
    <property type="project" value="UniProtKB-UniRule"/>
</dbReference>
<dbReference type="Pfam" id="PF01504">
    <property type="entry name" value="PIP5K"/>
    <property type="match status" value="2"/>
</dbReference>
<evidence type="ECO:0000259" key="2">
    <source>
        <dbReference type="PROSITE" id="PS51455"/>
    </source>
</evidence>
<dbReference type="InterPro" id="IPR023610">
    <property type="entry name" value="PInositol-4/5-P-5/4-kinase"/>
</dbReference>
<dbReference type="EMBL" id="GIBP01004057">
    <property type="protein sequence ID" value="NDV33026.1"/>
    <property type="molecule type" value="Transcribed_RNA"/>
</dbReference>
<dbReference type="Gene3D" id="3.30.800.10">
    <property type="entry name" value="Phosphatidylinositol Phosphate Kinase II Beta"/>
    <property type="match status" value="1"/>
</dbReference>
<organism evidence="3">
    <name type="scientific">Arcella intermedia</name>
    <dbReference type="NCBI Taxonomy" id="1963864"/>
    <lineage>
        <taxon>Eukaryota</taxon>
        <taxon>Amoebozoa</taxon>
        <taxon>Tubulinea</taxon>
        <taxon>Elardia</taxon>
        <taxon>Arcellinida</taxon>
        <taxon>Sphaerothecina</taxon>
        <taxon>Arcellidae</taxon>
        <taxon>Arcella</taxon>
    </lineage>
</organism>
<dbReference type="GO" id="GO:0005886">
    <property type="term" value="C:plasma membrane"/>
    <property type="evidence" value="ECO:0007669"/>
    <property type="project" value="TreeGrafter"/>
</dbReference>